<dbReference type="Proteomes" id="UP001196413">
    <property type="component" value="Unassembled WGS sequence"/>
</dbReference>
<accession>A0AAD5QPK4</accession>
<reference evidence="1" key="1">
    <citation type="submission" date="2021-06" db="EMBL/GenBank/DDBJ databases">
        <title>Parelaphostrongylus tenuis whole genome reference sequence.</title>
        <authorList>
            <person name="Garwood T.J."/>
            <person name="Larsen P.A."/>
            <person name="Fountain-Jones N.M."/>
            <person name="Garbe J.R."/>
            <person name="Macchietto M.G."/>
            <person name="Kania S.A."/>
            <person name="Gerhold R.W."/>
            <person name="Richards J.E."/>
            <person name="Wolf T.M."/>
        </authorList>
    </citation>
    <scope>NUCLEOTIDE SEQUENCE</scope>
    <source>
        <strain evidence="1">MNPRO001-30</strain>
        <tissue evidence="1">Meninges</tissue>
    </source>
</reference>
<proteinExistence type="predicted"/>
<dbReference type="EMBL" id="JAHQIW010002984">
    <property type="protein sequence ID" value="KAJ1356994.1"/>
    <property type="molecule type" value="Genomic_DNA"/>
</dbReference>
<evidence type="ECO:0000313" key="1">
    <source>
        <dbReference type="EMBL" id="KAJ1356994.1"/>
    </source>
</evidence>
<gene>
    <name evidence="1" type="ORF">KIN20_015005</name>
</gene>
<protein>
    <submittedName>
        <fullName evidence="1">Uncharacterized protein</fullName>
    </submittedName>
</protein>
<comment type="caution">
    <text evidence="1">The sequence shown here is derived from an EMBL/GenBank/DDBJ whole genome shotgun (WGS) entry which is preliminary data.</text>
</comment>
<name>A0AAD5QPK4_PARTN</name>
<dbReference type="Gene3D" id="2.120.10.30">
    <property type="entry name" value="TolB, C-terminal domain"/>
    <property type="match status" value="1"/>
</dbReference>
<keyword evidence="2" id="KW-1185">Reference proteome</keyword>
<evidence type="ECO:0000313" key="2">
    <source>
        <dbReference type="Proteomes" id="UP001196413"/>
    </source>
</evidence>
<dbReference type="AlphaFoldDB" id="A0AAD5QPK4"/>
<dbReference type="InterPro" id="IPR011042">
    <property type="entry name" value="6-blade_b-propeller_TolB-like"/>
</dbReference>
<sequence>MISVYKIQKDYRSLSHVVDVPLLTAADNLYVEKTGAVWTGAHPVIKDAIKHLGDCDNPKYHAPSQDMVLPPKVKNFTRVNRSVYETPL</sequence>
<organism evidence="1 2">
    <name type="scientific">Parelaphostrongylus tenuis</name>
    <name type="common">Meningeal worm</name>
    <dbReference type="NCBI Taxonomy" id="148309"/>
    <lineage>
        <taxon>Eukaryota</taxon>
        <taxon>Metazoa</taxon>
        <taxon>Ecdysozoa</taxon>
        <taxon>Nematoda</taxon>
        <taxon>Chromadorea</taxon>
        <taxon>Rhabditida</taxon>
        <taxon>Rhabditina</taxon>
        <taxon>Rhabditomorpha</taxon>
        <taxon>Strongyloidea</taxon>
        <taxon>Metastrongylidae</taxon>
        <taxon>Parelaphostrongylus</taxon>
    </lineage>
</organism>